<evidence type="ECO:0000256" key="3">
    <source>
        <dbReference type="SAM" id="SignalP"/>
    </source>
</evidence>
<dbReference type="InterPro" id="IPR036686">
    <property type="entry name" value="Class_II_Hydrophobin_sf"/>
</dbReference>
<evidence type="ECO:0000256" key="1">
    <source>
        <dbReference type="ARBA" id="ARBA00023157"/>
    </source>
</evidence>
<evidence type="ECO:0000313" key="4">
    <source>
        <dbReference type="EMBL" id="KAJ7192478.1"/>
    </source>
</evidence>
<dbReference type="AlphaFoldDB" id="A0AAD6Y3D4"/>
<comment type="caution">
    <text evidence="4">The sequence shown here is derived from an EMBL/GenBank/DDBJ whole genome shotgun (WGS) entry which is preliminary data.</text>
</comment>
<gene>
    <name evidence="4" type="ORF">GGX14DRAFT_594506</name>
</gene>
<feature type="region of interest" description="Disordered" evidence="2">
    <location>
        <begin position="82"/>
        <end position="102"/>
    </location>
</feature>
<keyword evidence="5" id="KW-1185">Reference proteome</keyword>
<dbReference type="Gene3D" id="3.20.120.10">
    <property type="entry name" value="Hydrophobin"/>
    <property type="match status" value="1"/>
</dbReference>
<name>A0AAD6Y3D4_9AGAR</name>
<dbReference type="Proteomes" id="UP001219525">
    <property type="component" value="Unassembled WGS sequence"/>
</dbReference>
<dbReference type="GO" id="GO:0005576">
    <property type="term" value="C:extracellular region"/>
    <property type="evidence" value="ECO:0007669"/>
    <property type="project" value="InterPro"/>
</dbReference>
<evidence type="ECO:0000313" key="5">
    <source>
        <dbReference type="Proteomes" id="UP001219525"/>
    </source>
</evidence>
<reference evidence="4" key="1">
    <citation type="submission" date="2023-03" db="EMBL/GenBank/DDBJ databases">
        <title>Massive genome expansion in bonnet fungi (Mycena s.s.) driven by repeated elements and novel gene families across ecological guilds.</title>
        <authorList>
            <consortium name="Lawrence Berkeley National Laboratory"/>
            <person name="Harder C.B."/>
            <person name="Miyauchi S."/>
            <person name="Viragh M."/>
            <person name="Kuo A."/>
            <person name="Thoen E."/>
            <person name="Andreopoulos B."/>
            <person name="Lu D."/>
            <person name="Skrede I."/>
            <person name="Drula E."/>
            <person name="Henrissat B."/>
            <person name="Morin E."/>
            <person name="Kohler A."/>
            <person name="Barry K."/>
            <person name="LaButti K."/>
            <person name="Morin E."/>
            <person name="Salamov A."/>
            <person name="Lipzen A."/>
            <person name="Mereny Z."/>
            <person name="Hegedus B."/>
            <person name="Baldrian P."/>
            <person name="Stursova M."/>
            <person name="Weitz H."/>
            <person name="Taylor A."/>
            <person name="Grigoriev I.V."/>
            <person name="Nagy L.G."/>
            <person name="Martin F."/>
            <person name="Kauserud H."/>
        </authorList>
    </citation>
    <scope>NUCLEOTIDE SEQUENCE</scope>
    <source>
        <strain evidence="4">9144</strain>
    </source>
</reference>
<feature type="chain" id="PRO_5042146431" description="Hydrophobin" evidence="3">
    <location>
        <begin position="23"/>
        <end position="171"/>
    </location>
</feature>
<feature type="signal peptide" evidence="3">
    <location>
        <begin position="1"/>
        <end position="22"/>
    </location>
</feature>
<organism evidence="4 5">
    <name type="scientific">Mycena pura</name>
    <dbReference type="NCBI Taxonomy" id="153505"/>
    <lineage>
        <taxon>Eukaryota</taxon>
        <taxon>Fungi</taxon>
        <taxon>Dikarya</taxon>
        <taxon>Basidiomycota</taxon>
        <taxon>Agaricomycotina</taxon>
        <taxon>Agaricomycetes</taxon>
        <taxon>Agaricomycetidae</taxon>
        <taxon>Agaricales</taxon>
        <taxon>Marasmiineae</taxon>
        <taxon>Mycenaceae</taxon>
        <taxon>Mycena</taxon>
    </lineage>
</organism>
<evidence type="ECO:0000256" key="2">
    <source>
        <dbReference type="SAM" id="MobiDB-lite"/>
    </source>
</evidence>
<evidence type="ECO:0008006" key="6">
    <source>
        <dbReference type="Google" id="ProtNLM"/>
    </source>
</evidence>
<keyword evidence="3" id="KW-0732">Signal</keyword>
<keyword evidence="1" id="KW-1015">Disulfide bond</keyword>
<proteinExistence type="predicted"/>
<protein>
    <recommendedName>
        <fullName evidence="6">Hydrophobin</fullName>
    </recommendedName>
</protein>
<dbReference type="EMBL" id="JARJCW010000119">
    <property type="protein sequence ID" value="KAJ7192478.1"/>
    <property type="molecule type" value="Genomic_DNA"/>
</dbReference>
<accession>A0AAD6Y3D4</accession>
<sequence>MHFLALASPFFSLTAMPQLLAASPLKVRGNGDVCPKGFFSVPQCCSTILGVGLDCVNLFPTPNNSIDFVRLRGWEREYRKTHQGGPEVRSTADLVHQPQNSRDERCTFPKQKVTNIGITRCGSDEDRGSNEATKVAHAQFDLNCLNLNGDEGSGASHWLAKPRVQPKSGPG</sequence>